<dbReference type="KEGG" id="clup:CLUP02_10864"/>
<protein>
    <submittedName>
        <fullName evidence="1">Uncharacterized protein</fullName>
    </submittedName>
</protein>
<dbReference type="GeneID" id="73344846"/>
<organism evidence="1 2">
    <name type="scientific">Colletotrichum lupini</name>
    <dbReference type="NCBI Taxonomy" id="145971"/>
    <lineage>
        <taxon>Eukaryota</taxon>
        <taxon>Fungi</taxon>
        <taxon>Dikarya</taxon>
        <taxon>Ascomycota</taxon>
        <taxon>Pezizomycotina</taxon>
        <taxon>Sordariomycetes</taxon>
        <taxon>Hypocreomycetidae</taxon>
        <taxon>Glomerellales</taxon>
        <taxon>Glomerellaceae</taxon>
        <taxon>Colletotrichum</taxon>
        <taxon>Colletotrichum acutatum species complex</taxon>
    </lineage>
</organism>
<evidence type="ECO:0000313" key="2">
    <source>
        <dbReference type="Proteomes" id="UP000830671"/>
    </source>
</evidence>
<keyword evidence="2" id="KW-1185">Reference proteome</keyword>
<gene>
    <name evidence="1" type="ORF">CLUP02_10864</name>
</gene>
<name>A0A9Q8SZA7_9PEZI</name>
<evidence type="ECO:0000313" key="1">
    <source>
        <dbReference type="EMBL" id="UQC85367.1"/>
    </source>
</evidence>
<dbReference type="Proteomes" id="UP000830671">
    <property type="component" value="Chromosome 5"/>
</dbReference>
<dbReference type="EMBL" id="CP019477">
    <property type="protein sequence ID" value="UQC85367.1"/>
    <property type="molecule type" value="Genomic_DNA"/>
</dbReference>
<dbReference type="AlphaFoldDB" id="A0A9Q8SZA7"/>
<sequence length="169" mass="18274">MPSYGRWRKVQYLMWLRGEPLDMEATKEASSSGDVFPQATCSDDLLKGEARAGYGCGCDGGFAHEKEADEELGPRGVSGVEAQLGFCGSDLVSRRGLEDRSGPVFPSVVWNATMTLHTENGYSAKLKAQLEPLIDALPRCYLTAQPTATEPLIGPWCERDGRGSVAVLC</sequence>
<reference evidence="1" key="1">
    <citation type="journal article" date="2021" name="Mol. Plant Microbe Interact.">
        <title>Complete Genome Sequence of the Plant-Pathogenic Fungus Colletotrichum lupini.</title>
        <authorList>
            <person name="Baroncelli R."/>
            <person name="Pensec F."/>
            <person name="Da Lio D."/>
            <person name="Boufleur T."/>
            <person name="Vicente I."/>
            <person name="Sarrocco S."/>
            <person name="Picot A."/>
            <person name="Baraldi E."/>
            <person name="Sukno S."/>
            <person name="Thon M."/>
            <person name="Le Floch G."/>
        </authorList>
    </citation>
    <scope>NUCLEOTIDE SEQUENCE</scope>
    <source>
        <strain evidence="1">IMI 504893</strain>
    </source>
</reference>
<proteinExistence type="predicted"/>
<dbReference type="RefSeq" id="XP_049146981.1">
    <property type="nucleotide sequence ID" value="XM_049289836.1"/>
</dbReference>
<accession>A0A9Q8SZA7</accession>